<accession>A0AAW1MEY6</accession>
<dbReference type="EMBL" id="JASPKY010000054">
    <property type="protein sequence ID" value="KAK9744885.1"/>
    <property type="molecule type" value="Genomic_DNA"/>
</dbReference>
<comment type="caution">
    <text evidence="1">The sequence shown here is derived from an EMBL/GenBank/DDBJ whole genome shotgun (WGS) entry which is preliminary data.</text>
</comment>
<sequence length="174" mass="19906">MRLDFDENVIKPMLKTTMRHTNFGFLTSQINTFQKLPSGQVGKVITNKKFNFDRHLEESGVRCWVSIDEKTPSIRADPKSISRNYLGQDEEEAYAAQVHQQSAQTASPVWNPNFSECNPQNFNEDPTQMSKTKKKNVCVLVKQLIKRTKSTFWVIWGHNPDSSIKGDDQDGLSI</sequence>
<evidence type="ECO:0000313" key="2">
    <source>
        <dbReference type="Proteomes" id="UP001458880"/>
    </source>
</evidence>
<proteinExistence type="predicted"/>
<reference evidence="1 2" key="1">
    <citation type="journal article" date="2024" name="BMC Genomics">
        <title>De novo assembly and annotation of Popillia japonica's genome with initial clues to its potential as an invasive pest.</title>
        <authorList>
            <person name="Cucini C."/>
            <person name="Boschi S."/>
            <person name="Funari R."/>
            <person name="Cardaioli E."/>
            <person name="Iannotti N."/>
            <person name="Marturano G."/>
            <person name="Paoli F."/>
            <person name="Bruttini M."/>
            <person name="Carapelli A."/>
            <person name="Frati F."/>
            <person name="Nardi F."/>
        </authorList>
    </citation>
    <scope>NUCLEOTIDE SEQUENCE [LARGE SCALE GENOMIC DNA]</scope>
    <source>
        <strain evidence="1">DMR45628</strain>
    </source>
</reference>
<keyword evidence="2" id="KW-1185">Reference proteome</keyword>
<protein>
    <submittedName>
        <fullName evidence="1">Uncharacterized protein</fullName>
    </submittedName>
</protein>
<organism evidence="1 2">
    <name type="scientific">Popillia japonica</name>
    <name type="common">Japanese beetle</name>
    <dbReference type="NCBI Taxonomy" id="7064"/>
    <lineage>
        <taxon>Eukaryota</taxon>
        <taxon>Metazoa</taxon>
        <taxon>Ecdysozoa</taxon>
        <taxon>Arthropoda</taxon>
        <taxon>Hexapoda</taxon>
        <taxon>Insecta</taxon>
        <taxon>Pterygota</taxon>
        <taxon>Neoptera</taxon>
        <taxon>Endopterygota</taxon>
        <taxon>Coleoptera</taxon>
        <taxon>Polyphaga</taxon>
        <taxon>Scarabaeiformia</taxon>
        <taxon>Scarabaeidae</taxon>
        <taxon>Rutelinae</taxon>
        <taxon>Popillia</taxon>
    </lineage>
</organism>
<dbReference type="AlphaFoldDB" id="A0AAW1MEY6"/>
<evidence type="ECO:0000313" key="1">
    <source>
        <dbReference type="EMBL" id="KAK9744885.1"/>
    </source>
</evidence>
<name>A0AAW1MEY6_POPJA</name>
<gene>
    <name evidence="1" type="ORF">QE152_g7405</name>
</gene>
<dbReference type="Proteomes" id="UP001458880">
    <property type="component" value="Unassembled WGS sequence"/>
</dbReference>